<dbReference type="GO" id="GO:0034039">
    <property type="term" value="F:8-oxo-7,8-dihydroguanine DNA N-glycosylase activity"/>
    <property type="evidence" value="ECO:0007669"/>
    <property type="project" value="TreeGrafter"/>
</dbReference>
<evidence type="ECO:0008006" key="3">
    <source>
        <dbReference type="Google" id="ProtNLM"/>
    </source>
</evidence>
<protein>
    <recommendedName>
        <fullName evidence="3">HhH-GPD domain-containing protein</fullName>
    </recommendedName>
</protein>
<sequence>MGVVRQVLHGESSLQSWFPHDVPQRLDPFAVHFDSQTLLAPFPLPSHTLSTTLSSLYKSITPPSPLPMKLLFWYEQVGRMLRISNKDERDVMEYQEMHSWARENGLGRIFRSPSFFEDAVKSILLCNCRFSHRALSLLQPKIALDGNARLKRKRSKCSDDIGNFPSWKELLAWSWVHDKYLIKQCNVGYRAARILQRATMCAQGDLREDHIPKLEQSSNPTSFETLYQKLLKIKGFGPFVCSNIMVHGKQNCSKETIGKDDGEIYGKYYPFKCLAYWVELIEEYENKFGKLSKLEATNSHLIAATRYLGTRE</sequence>
<reference evidence="1 2" key="1">
    <citation type="journal article" date="2021" name="Plant Biotechnol. J.">
        <title>Multi-omics assisted identification of the key and species-specific regulatory components of drought-tolerant mechanisms in Gossypium stocksii.</title>
        <authorList>
            <person name="Yu D."/>
            <person name="Ke L."/>
            <person name="Zhang D."/>
            <person name="Wu Y."/>
            <person name="Sun Y."/>
            <person name="Mei J."/>
            <person name="Sun J."/>
            <person name="Sun Y."/>
        </authorList>
    </citation>
    <scope>NUCLEOTIDE SEQUENCE [LARGE SCALE GENOMIC DNA]</scope>
    <source>
        <strain evidence="2">cv. E1</strain>
        <tissue evidence="1">Leaf</tissue>
    </source>
</reference>
<dbReference type="AlphaFoldDB" id="A0A9D4AK78"/>
<evidence type="ECO:0000313" key="2">
    <source>
        <dbReference type="Proteomes" id="UP000828251"/>
    </source>
</evidence>
<dbReference type="GO" id="GO:0005634">
    <property type="term" value="C:nucleus"/>
    <property type="evidence" value="ECO:0007669"/>
    <property type="project" value="TreeGrafter"/>
</dbReference>
<dbReference type="SUPFAM" id="SSF48150">
    <property type="entry name" value="DNA-glycosylase"/>
    <property type="match status" value="1"/>
</dbReference>
<organism evidence="1 2">
    <name type="scientific">Gossypium stocksii</name>
    <dbReference type="NCBI Taxonomy" id="47602"/>
    <lineage>
        <taxon>Eukaryota</taxon>
        <taxon>Viridiplantae</taxon>
        <taxon>Streptophyta</taxon>
        <taxon>Embryophyta</taxon>
        <taxon>Tracheophyta</taxon>
        <taxon>Spermatophyta</taxon>
        <taxon>Magnoliopsida</taxon>
        <taxon>eudicotyledons</taxon>
        <taxon>Gunneridae</taxon>
        <taxon>Pentapetalae</taxon>
        <taxon>rosids</taxon>
        <taxon>malvids</taxon>
        <taxon>Malvales</taxon>
        <taxon>Malvaceae</taxon>
        <taxon>Malvoideae</taxon>
        <taxon>Gossypium</taxon>
    </lineage>
</organism>
<comment type="caution">
    <text evidence="1">The sequence shown here is derived from an EMBL/GenBank/DDBJ whole genome shotgun (WGS) entry which is preliminary data.</text>
</comment>
<dbReference type="OrthoDB" id="4951845at2759"/>
<evidence type="ECO:0000313" key="1">
    <source>
        <dbReference type="EMBL" id="KAH1128761.1"/>
    </source>
</evidence>
<dbReference type="Gene3D" id="1.10.340.30">
    <property type="entry name" value="Hypothetical protein, domain 2"/>
    <property type="match status" value="1"/>
</dbReference>
<dbReference type="Proteomes" id="UP000828251">
    <property type="component" value="Unassembled WGS sequence"/>
</dbReference>
<dbReference type="InterPro" id="IPR011257">
    <property type="entry name" value="DNA_glycosylase"/>
</dbReference>
<gene>
    <name evidence="1" type="ORF">J1N35_000139</name>
</gene>
<proteinExistence type="predicted"/>
<dbReference type="InterPro" id="IPR052054">
    <property type="entry name" value="Oxidative_DNA_repair_enzyme"/>
</dbReference>
<dbReference type="PANTHER" id="PTHR10242">
    <property type="entry name" value="8-OXOGUANINE DNA GLYCOSYLASE"/>
    <property type="match status" value="1"/>
</dbReference>
<accession>A0A9D4AK78</accession>
<name>A0A9D4AK78_9ROSI</name>
<keyword evidence="2" id="KW-1185">Reference proteome</keyword>
<dbReference type="EMBL" id="JAIQCV010000001">
    <property type="protein sequence ID" value="KAH1128761.1"/>
    <property type="molecule type" value="Genomic_DNA"/>
</dbReference>
<dbReference type="GO" id="GO:0006285">
    <property type="term" value="P:base-excision repair, AP site formation"/>
    <property type="evidence" value="ECO:0007669"/>
    <property type="project" value="TreeGrafter"/>
</dbReference>
<dbReference type="PANTHER" id="PTHR10242:SF7">
    <property type="entry name" value="HHH-GPD DOMAIN-CONTAINING PROTEIN"/>
    <property type="match status" value="1"/>
</dbReference>